<dbReference type="InterPro" id="IPR036291">
    <property type="entry name" value="NAD(P)-bd_dom_sf"/>
</dbReference>
<accession>A0A0A0DAF6</accession>
<dbReference type="AlphaFoldDB" id="A0A0A0DAF6"/>
<comment type="caution">
    <text evidence="2">The sequence shown here is derived from an EMBL/GenBank/DDBJ whole genome shotgun (WGS) entry which is preliminary data.</text>
</comment>
<dbReference type="FunFam" id="3.40.50.720:FF:000702">
    <property type="entry name" value="NADH dehydrogenase (Ubiquinone)"/>
    <property type="match status" value="1"/>
</dbReference>
<dbReference type="PANTHER" id="PTHR12126">
    <property type="entry name" value="NADH-UBIQUINONE OXIDOREDUCTASE 39 KDA SUBUNIT-RELATED"/>
    <property type="match status" value="1"/>
</dbReference>
<evidence type="ECO:0000313" key="3">
    <source>
        <dbReference type="Proteomes" id="UP000029995"/>
    </source>
</evidence>
<dbReference type="InterPro" id="IPR051207">
    <property type="entry name" value="ComplexI_NDUFA9_subunit"/>
</dbReference>
<dbReference type="Proteomes" id="UP000029995">
    <property type="component" value="Unassembled WGS sequence"/>
</dbReference>
<name>A0A0A0DAF6_9PROT</name>
<organism evidence="2 3">
    <name type="scientific">Inquilinus limosus MP06</name>
    <dbReference type="NCBI Taxonomy" id="1398085"/>
    <lineage>
        <taxon>Bacteria</taxon>
        <taxon>Pseudomonadati</taxon>
        <taxon>Pseudomonadota</taxon>
        <taxon>Alphaproteobacteria</taxon>
        <taxon>Rhodospirillales</taxon>
        <taxon>Rhodospirillaceae</taxon>
        <taxon>Inquilinus</taxon>
    </lineage>
</organism>
<gene>
    <name evidence="2" type="ORF">P409_06340</name>
</gene>
<evidence type="ECO:0000313" key="2">
    <source>
        <dbReference type="EMBL" id="KGM35114.1"/>
    </source>
</evidence>
<sequence length="320" mass="33694">MTDKIGQKTVTLFGGTGFVGRYVAQMLAQRGWRIIVASRHPDRALPLKTAGAVGQIVPVFADIRDDGSVAAAVAGADAVVNLVGILFERGKQRFDSIHGEAAGRVARAAAAAGASRFVQISAIGASADSPSSYARTKAAGEAAVRAAFPGASILRPSVIFGPEDGFFNLFANLARTAPFLPLFGGGTTRFQPVYVRDVAAAIVACLERDGTAGQTYELGGPRVYTLREIMQLTLQQTGRKKRLVPLSWGMAAFEAKLLGLLPKPPLTSDQVTQLKIDNVVGAGARTLTDLGITPTPAELILPSYLDRYRPGGRFGNSQVA</sequence>
<evidence type="ECO:0000259" key="1">
    <source>
        <dbReference type="Pfam" id="PF01370"/>
    </source>
</evidence>
<dbReference type="CDD" id="cd05271">
    <property type="entry name" value="NDUFA9_like_SDR_a"/>
    <property type="match status" value="1"/>
</dbReference>
<dbReference type="Pfam" id="PF01370">
    <property type="entry name" value="Epimerase"/>
    <property type="match status" value="1"/>
</dbReference>
<feature type="domain" description="NAD-dependent epimerase/dehydratase" evidence="1">
    <location>
        <begin position="11"/>
        <end position="219"/>
    </location>
</feature>
<proteinExistence type="predicted"/>
<dbReference type="RefSeq" id="WP_034833137.1">
    <property type="nucleotide sequence ID" value="NZ_JANX01000047.1"/>
</dbReference>
<dbReference type="PANTHER" id="PTHR12126:SF11">
    <property type="entry name" value="NADH DEHYDROGENASE [UBIQUINONE] 1 ALPHA SUBCOMPLEX SUBUNIT 9, MITOCHONDRIAL"/>
    <property type="match status" value="1"/>
</dbReference>
<dbReference type="SUPFAM" id="SSF51735">
    <property type="entry name" value="NAD(P)-binding Rossmann-fold domains"/>
    <property type="match status" value="1"/>
</dbReference>
<dbReference type="InterPro" id="IPR001509">
    <property type="entry name" value="Epimerase_deHydtase"/>
</dbReference>
<dbReference type="Gene3D" id="3.40.50.720">
    <property type="entry name" value="NAD(P)-binding Rossmann-like Domain"/>
    <property type="match status" value="1"/>
</dbReference>
<dbReference type="OrthoDB" id="9776313at2"/>
<reference evidence="2 3" key="1">
    <citation type="submission" date="2014-01" db="EMBL/GenBank/DDBJ databases">
        <title>Genome sequence determination for a cystic fibrosis isolate, Inquilinus limosus.</title>
        <authorList>
            <person name="Pino M."/>
            <person name="Di Conza J."/>
            <person name="Gutkind G."/>
        </authorList>
    </citation>
    <scope>NUCLEOTIDE SEQUENCE [LARGE SCALE GENOMIC DNA]</scope>
    <source>
        <strain evidence="2 3">MP06</strain>
    </source>
</reference>
<protein>
    <submittedName>
        <fullName evidence="2">3-beta hydroxysteroid dehydrogenase</fullName>
    </submittedName>
</protein>
<dbReference type="EMBL" id="JANX01000047">
    <property type="protein sequence ID" value="KGM35114.1"/>
    <property type="molecule type" value="Genomic_DNA"/>
</dbReference>
<dbReference type="GO" id="GO:0044877">
    <property type="term" value="F:protein-containing complex binding"/>
    <property type="evidence" value="ECO:0007669"/>
    <property type="project" value="TreeGrafter"/>
</dbReference>